<dbReference type="OMA" id="EHRITEY"/>
<dbReference type="RefSeq" id="XP_034014586.1">
    <property type="nucleotide sequence ID" value="XM_034158862.1"/>
</dbReference>
<accession>A0A642UXA0</accession>
<dbReference type="VEuPathDB" id="FungiDB:DIURU_000597"/>
<organism evidence="1 2">
    <name type="scientific">Diutina rugosa</name>
    <name type="common">Yeast</name>
    <name type="synonym">Candida rugosa</name>
    <dbReference type="NCBI Taxonomy" id="5481"/>
    <lineage>
        <taxon>Eukaryota</taxon>
        <taxon>Fungi</taxon>
        <taxon>Dikarya</taxon>
        <taxon>Ascomycota</taxon>
        <taxon>Saccharomycotina</taxon>
        <taxon>Pichiomycetes</taxon>
        <taxon>Debaryomycetaceae</taxon>
        <taxon>Diutina</taxon>
    </lineage>
</organism>
<dbReference type="Proteomes" id="UP000449547">
    <property type="component" value="Unassembled WGS sequence"/>
</dbReference>
<evidence type="ECO:0008006" key="3">
    <source>
        <dbReference type="Google" id="ProtNLM"/>
    </source>
</evidence>
<dbReference type="AlphaFoldDB" id="A0A642UXA0"/>
<keyword evidence="2" id="KW-1185">Reference proteome</keyword>
<evidence type="ECO:0000313" key="2">
    <source>
        <dbReference type="Proteomes" id="UP000449547"/>
    </source>
</evidence>
<sequence>MSFAACHQHLTELKALISSLDDVSSPPTPRIKWLCDSLRSIMTTYGAVITDHDIAHRLGIDTEALQKQSDATVSDAEVEISQAVVVNQPSQASTAFANMRKAVEVQFIQAKLQPALQTLSSYLSAFQFRQQLDASRPQPYMEYNYLKFLVTLYQVLWQDDISGDVRVLESILTKVNFYYSKNSVALIDFPEEVAYYNQIKVLNLFVKAKLGQIPEFLEGFETHLADAITDPDLVNIYMVFCVLTMSFNQLTYAESDHFETLSSTQLYQKILDPLAKAKLAQVSGVLASASFQQWYHTIIAPYVNITFEYFHSTIILKMFVLIMNMTARISRQQLEELLGAPRIGELLIQVLGVVQLRGVAYDCETDCFVTSTPESSTEQLQESVASVAATMSGEAEAMMMKALLVSRAME</sequence>
<reference evidence="1 2" key="1">
    <citation type="submission" date="2019-07" db="EMBL/GenBank/DDBJ databases">
        <title>Genome assembly of two rare yeast pathogens: Diutina rugosa and Trichomonascus ciferrii.</title>
        <authorList>
            <person name="Mixao V."/>
            <person name="Saus E."/>
            <person name="Hansen A."/>
            <person name="Lass-Flor C."/>
            <person name="Gabaldon T."/>
        </authorList>
    </citation>
    <scope>NUCLEOTIDE SEQUENCE [LARGE SCALE GENOMIC DNA]</scope>
    <source>
        <strain evidence="1 2">CBS 613</strain>
    </source>
</reference>
<evidence type="ECO:0000313" key="1">
    <source>
        <dbReference type="EMBL" id="KAA8907277.1"/>
    </source>
</evidence>
<name>A0A642UXA0_DIURU</name>
<dbReference type="GeneID" id="54779250"/>
<comment type="caution">
    <text evidence="1">The sequence shown here is derived from an EMBL/GenBank/DDBJ whole genome shotgun (WGS) entry which is preliminary data.</text>
</comment>
<protein>
    <recommendedName>
        <fullName evidence="3">PCI domain-containing protein</fullName>
    </recommendedName>
</protein>
<gene>
    <name evidence="1" type="ORF">DIURU_000597</name>
</gene>
<proteinExistence type="predicted"/>
<dbReference type="EMBL" id="SWFT01000026">
    <property type="protein sequence ID" value="KAA8907277.1"/>
    <property type="molecule type" value="Genomic_DNA"/>
</dbReference>